<dbReference type="EMBL" id="LAZR01035304">
    <property type="protein sequence ID" value="KKL27872.1"/>
    <property type="molecule type" value="Genomic_DNA"/>
</dbReference>
<feature type="region of interest" description="Disordered" evidence="1">
    <location>
        <begin position="66"/>
        <end position="103"/>
    </location>
</feature>
<organism evidence="2">
    <name type="scientific">marine sediment metagenome</name>
    <dbReference type="NCBI Taxonomy" id="412755"/>
    <lineage>
        <taxon>unclassified sequences</taxon>
        <taxon>metagenomes</taxon>
        <taxon>ecological metagenomes</taxon>
    </lineage>
</organism>
<proteinExistence type="predicted"/>
<reference evidence="2" key="1">
    <citation type="journal article" date="2015" name="Nature">
        <title>Complex archaea that bridge the gap between prokaryotes and eukaryotes.</title>
        <authorList>
            <person name="Spang A."/>
            <person name="Saw J.H."/>
            <person name="Jorgensen S.L."/>
            <person name="Zaremba-Niedzwiedzka K."/>
            <person name="Martijn J."/>
            <person name="Lind A.E."/>
            <person name="van Eijk R."/>
            <person name="Schleper C."/>
            <person name="Guy L."/>
            <person name="Ettema T.J."/>
        </authorList>
    </citation>
    <scope>NUCLEOTIDE SEQUENCE</scope>
</reference>
<name>A0A0F9CN58_9ZZZZ</name>
<gene>
    <name evidence="2" type="ORF">LCGC14_2380770</name>
</gene>
<dbReference type="AlphaFoldDB" id="A0A0F9CN58"/>
<evidence type="ECO:0000313" key="2">
    <source>
        <dbReference type="EMBL" id="KKL27872.1"/>
    </source>
</evidence>
<protein>
    <submittedName>
        <fullName evidence="2">Uncharacterized protein</fullName>
    </submittedName>
</protein>
<feature type="non-terminal residue" evidence="2">
    <location>
        <position position="1"/>
    </location>
</feature>
<evidence type="ECO:0000256" key="1">
    <source>
        <dbReference type="SAM" id="MobiDB-lite"/>
    </source>
</evidence>
<sequence>LKVKRVGDIIQWDESQDAPVEIEIGEVAGHIIKRELTRLDSEGQLQMEFLPLYEHFVEGEDWPLDVAEATSESGAEPIPIKQPEPRTTAEVLGSRPAAEGSKD</sequence>
<accession>A0A0F9CN58</accession>
<comment type="caution">
    <text evidence="2">The sequence shown here is derived from an EMBL/GenBank/DDBJ whole genome shotgun (WGS) entry which is preliminary data.</text>
</comment>